<accession>A0A3Q7F7N9</accession>
<dbReference type="GO" id="GO:0005694">
    <property type="term" value="C:chromosome"/>
    <property type="evidence" value="ECO:0007669"/>
    <property type="project" value="UniProtKB-SubCell"/>
</dbReference>
<dbReference type="STRING" id="4081.A0A3Q7F7N9"/>
<dbReference type="GO" id="GO:0000724">
    <property type="term" value="P:double-strand break repair via homologous recombination"/>
    <property type="evidence" value="ECO:0000318"/>
    <property type="project" value="GO_Central"/>
</dbReference>
<dbReference type="Gene3D" id="3.40.50.10190">
    <property type="entry name" value="BRCT domain"/>
    <property type="match status" value="1"/>
</dbReference>
<sequence length="643" mass="71669">VHQRHSTFLKYFDFLLYTEKKSSGAGEEIGGKLPSTARPWCTFLNKKMVWGLFPIDPLPGEDSYYFFNEGTYKVGRKGCDVIVNKDKGVSRIHAEILVDEMISLDQSKKPSNILSKVRVRDCSKYGTFLNKNLDSKEKVHEFPNKETMLKDGDLVSFGTGNATYRFSYVSFIFFICSPKHSKTNQLITKKVSSIGASITKKWSLDCSHVLVDDSFPLSDDLIDAIVARKPLVQYSWVELIAGKNICTDIPSHSSHAPKLMLEGVSVQVVDPQSRECCLKGYAFLLEPENKYKFEGRLQSLLEVGGANISSSEMVSEKNGNDRVVCVVPAGSNNFKSFSNQSSLPWVSEIDLVSAVLSGYLDPILITSPPVLITSSCSTDETVVADSDAETESTKSDHVAAAFCSIESSEHDSKGTTSIHKLESVEYHNEDKCTVQIEMPRDKVSMRDTSPSSTKHIKHDGSHITHDDATIHDGEGGYIRRLGVKSDNTVVKEDITDQRENGKLDIIYSQDLIVRDSIMSLPVSSSSNGGVANFKRFRKANAPSQNSFAIFIPFSKHPYQESECKNEDVAESIREEKKRKQMEAIAEDLFKSEKPVLLFLYHREKKVVLLVPCMGCLLVDNMIPKIQRCTGSTIQDILLVFLVS</sequence>
<evidence type="ECO:0000259" key="10">
    <source>
        <dbReference type="PROSITE" id="PS50006"/>
    </source>
</evidence>
<dbReference type="AlphaFoldDB" id="A0A3Q7F7N9"/>
<feature type="region of interest" description="Disordered" evidence="9">
    <location>
        <begin position="444"/>
        <end position="471"/>
    </location>
</feature>
<feature type="compositionally biased region" description="Basic and acidic residues" evidence="9">
    <location>
        <begin position="458"/>
        <end position="471"/>
    </location>
</feature>
<dbReference type="CDD" id="cd22667">
    <property type="entry name" value="FHA_NBN"/>
    <property type="match status" value="1"/>
</dbReference>
<dbReference type="InterPro" id="IPR008984">
    <property type="entry name" value="SMAD_FHA_dom_sf"/>
</dbReference>
<evidence type="ECO:0000313" key="12">
    <source>
        <dbReference type="Proteomes" id="UP000004994"/>
    </source>
</evidence>
<dbReference type="InterPro" id="IPR040227">
    <property type="entry name" value="Nibrin-rel"/>
</dbReference>
<evidence type="ECO:0000256" key="6">
    <source>
        <dbReference type="ARBA" id="ARBA00023242"/>
    </source>
</evidence>
<dbReference type="PROSITE" id="PS50006">
    <property type="entry name" value="FHA_DOMAIN"/>
    <property type="match status" value="1"/>
</dbReference>
<dbReference type="FunFam" id="2.60.200.20:FF:000017">
    <property type="entry name" value="Nibrin"/>
    <property type="match status" value="1"/>
</dbReference>
<dbReference type="GO" id="GO:0003684">
    <property type="term" value="F:damaged DNA binding"/>
    <property type="evidence" value="ECO:0000318"/>
    <property type="project" value="GO_Central"/>
</dbReference>
<dbReference type="SUPFAM" id="SSF52113">
    <property type="entry name" value="BRCT domain"/>
    <property type="match status" value="1"/>
</dbReference>
<evidence type="ECO:0000313" key="11">
    <source>
        <dbReference type="EnsemblPlants" id="Solyc02g081520.3.1"/>
    </source>
</evidence>
<reference evidence="11" key="1">
    <citation type="journal article" date="2012" name="Nature">
        <title>The tomato genome sequence provides insights into fleshy fruit evolution.</title>
        <authorList>
            <consortium name="Tomato Genome Consortium"/>
        </authorList>
    </citation>
    <scope>NUCLEOTIDE SEQUENCE [LARGE SCALE GENOMIC DNA]</scope>
    <source>
        <strain evidence="11">cv. Heinz 1706</strain>
    </source>
</reference>
<evidence type="ECO:0000256" key="2">
    <source>
        <dbReference type="ARBA" id="ARBA00004286"/>
    </source>
</evidence>
<dbReference type="PaxDb" id="4081-Solyc02g081520.2.1"/>
<dbReference type="Proteomes" id="UP000004994">
    <property type="component" value="Chromosome 2"/>
</dbReference>
<dbReference type="GO" id="GO:0007095">
    <property type="term" value="P:mitotic G2 DNA damage checkpoint signaling"/>
    <property type="evidence" value="ECO:0000318"/>
    <property type="project" value="GO_Central"/>
</dbReference>
<keyword evidence="7" id="KW-0131">Cell cycle</keyword>
<dbReference type="InParanoid" id="A0A3Q7F7N9"/>
<evidence type="ECO:0000256" key="7">
    <source>
        <dbReference type="ARBA" id="ARBA00023306"/>
    </source>
</evidence>
<comment type="subcellular location">
    <subcellularLocation>
        <location evidence="2">Chromosome</location>
    </subcellularLocation>
    <subcellularLocation>
        <location evidence="1">Nucleus</location>
    </subcellularLocation>
</comment>
<dbReference type="InterPro" id="IPR036420">
    <property type="entry name" value="BRCT_dom_sf"/>
</dbReference>
<dbReference type="PANTHER" id="PTHR12162">
    <property type="entry name" value="NIBRIN-RELATED"/>
    <property type="match status" value="1"/>
</dbReference>
<dbReference type="Pfam" id="PF00533">
    <property type="entry name" value="BRCT"/>
    <property type="match status" value="1"/>
</dbReference>
<dbReference type="InterPro" id="IPR001357">
    <property type="entry name" value="BRCT_dom"/>
</dbReference>
<keyword evidence="3" id="KW-0158">Chromosome</keyword>
<name>A0A3Q7F7N9_SOLLC</name>
<keyword evidence="5" id="KW-0234">DNA repair</keyword>
<dbReference type="InterPro" id="IPR000253">
    <property type="entry name" value="FHA_dom"/>
</dbReference>
<dbReference type="Gramene" id="Solyc02g081520.3.1">
    <property type="protein sequence ID" value="Solyc02g081520.3.1"/>
    <property type="gene ID" value="Solyc02g081520.3"/>
</dbReference>
<evidence type="ECO:0000256" key="3">
    <source>
        <dbReference type="ARBA" id="ARBA00022454"/>
    </source>
</evidence>
<proteinExistence type="inferred from homology"/>
<dbReference type="OMA" id="RDETCHV"/>
<evidence type="ECO:0000256" key="9">
    <source>
        <dbReference type="SAM" id="MobiDB-lite"/>
    </source>
</evidence>
<keyword evidence="4" id="KW-0227">DNA damage</keyword>
<dbReference type="Pfam" id="PF00498">
    <property type="entry name" value="FHA"/>
    <property type="match status" value="1"/>
</dbReference>
<dbReference type="Gene3D" id="2.60.200.20">
    <property type="match status" value="1"/>
</dbReference>
<protein>
    <recommendedName>
        <fullName evidence="10">FHA domain-containing protein</fullName>
    </recommendedName>
</protein>
<dbReference type="SUPFAM" id="SSF49879">
    <property type="entry name" value="SMAD/FHA domain"/>
    <property type="match status" value="1"/>
</dbReference>
<comment type="similarity">
    <text evidence="8">Belongs to the Nibrin family.</text>
</comment>
<keyword evidence="12" id="KW-1185">Reference proteome</keyword>
<feature type="domain" description="FHA" evidence="10">
    <location>
        <begin position="72"/>
        <end position="130"/>
    </location>
</feature>
<dbReference type="FunCoup" id="A0A3Q7F7N9">
    <property type="interactions" value="1069"/>
</dbReference>
<reference evidence="11" key="2">
    <citation type="submission" date="2019-01" db="UniProtKB">
        <authorList>
            <consortium name="EnsemblPlants"/>
        </authorList>
    </citation>
    <scope>IDENTIFICATION</scope>
    <source>
        <strain evidence="11">cv. Heinz 1706</strain>
    </source>
</reference>
<dbReference type="PANTHER" id="PTHR12162:SF0">
    <property type="entry name" value="NIBRIN"/>
    <property type="match status" value="1"/>
</dbReference>
<evidence type="ECO:0000256" key="4">
    <source>
        <dbReference type="ARBA" id="ARBA00022763"/>
    </source>
</evidence>
<evidence type="ECO:0000256" key="1">
    <source>
        <dbReference type="ARBA" id="ARBA00004123"/>
    </source>
</evidence>
<evidence type="ECO:0000256" key="5">
    <source>
        <dbReference type="ARBA" id="ARBA00023204"/>
    </source>
</evidence>
<keyword evidence="6" id="KW-0539">Nucleus</keyword>
<dbReference type="CDD" id="cd00027">
    <property type="entry name" value="BRCT"/>
    <property type="match status" value="1"/>
</dbReference>
<dbReference type="GO" id="GO:0030870">
    <property type="term" value="C:Mre11 complex"/>
    <property type="evidence" value="ECO:0000318"/>
    <property type="project" value="GO_Central"/>
</dbReference>
<dbReference type="EnsemblPlants" id="Solyc02g081520.3.1">
    <property type="protein sequence ID" value="Solyc02g081520.3.1"/>
    <property type="gene ID" value="Solyc02g081520.3"/>
</dbReference>
<evidence type="ECO:0000256" key="8">
    <source>
        <dbReference type="ARBA" id="ARBA00044757"/>
    </source>
</evidence>
<organism evidence="11">
    <name type="scientific">Solanum lycopersicum</name>
    <name type="common">Tomato</name>
    <name type="synonym">Lycopersicon esculentum</name>
    <dbReference type="NCBI Taxonomy" id="4081"/>
    <lineage>
        <taxon>Eukaryota</taxon>
        <taxon>Viridiplantae</taxon>
        <taxon>Streptophyta</taxon>
        <taxon>Embryophyta</taxon>
        <taxon>Tracheophyta</taxon>
        <taxon>Spermatophyta</taxon>
        <taxon>Magnoliopsida</taxon>
        <taxon>eudicotyledons</taxon>
        <taxon>Gunneridae</taxon>
        <taxon>Pentapetalae</taxon>
        <taxon>asterids</taxon>
        <taxon>lamiids</taxon>
        <taxon>Solanales</taxon>
        <taxon>Solanaceae</taxon>
        <taxon>Solanoideae</taxon>
        <taxon>Solaneae</taxon>
        <taxon>Solanum</taxon>
        <taxon>Solanum subgen. Lycopersicon</taxon>
    </lineage>
</organism>